<dbReference type="InterPro" id="IPR032675">
    <property type="entry name" value="LRR_dom_sf"/>
</dbReference>
<dbReference type="PANTHER" id="PTHR34145">
    <property type="entry name" value="OS02G0105600 PROTEIN"/>
    <property type="match status" value="1"/>
</dbReference>
<gene>
    <name evidence="2" type="ORF">L484_000511</name>
</gene>
<sequence length="360" mass="41474">MKAYFEDHTAIDYWLAILLSSSQLKELDLCIRKHTPIQMMYSFPFDASGLTSLTSLKLCGVRILKPHTTSINLPKLVSLALEKVETNDVELNNLLIGFSSLEKLLLKECANLVNPRVLNSTLKFLEIVYGATQPSNPRRRPLETTFHVESVNLQSFAYNRAPYYSNLLLSCGIIQHLLFSNMRFRDQWFEDLIFRLPLLQNLSVCNCKFEQIQVFSQHLKHFVFKGNKRGYALAARINTPNLVSFSFEGDFLSNFLMIAPNILQADIQLRSPKAYDTQWYFSLCDFLRYVDGSKMVSLGIHSEEALIFPREFRRNSWLPLPTLKHLKVTTDLPLSSEAELRRALLWTSPSLETLLIEQNQ</sequence>
<dbReference type="Pfam" id="PF24758">
    <property type="entry name" value="LRR_At5g56370"/>
    <property type="match status" value="1"/>
</dbReference>
<keyword evidence="3" id="KW-1185">Reference proteome</keyword>
<evidence type="ECO:0000259" key="1">
    <source>
        <dbReference type="Pfam" id="PF24758"/>
    </source>
</evidence>
<dbReference type="Proteomes" id="UP000030645">
    <property type="component" value="Unassembled WGS sequence"/>
</dbReference>
<protein>
    <recommendedName>
        <fullName evidence="1">F-box/LRR-repeat protein 15/At3g58940/PEG3-like LRR domain-containing protein</fullName>
    </recommendedName>
</protein>
<feature type="domain" description="F-box/LRR-repeat protein 15/At3g58940/PEG3-like LRR" evidence="1">
    <location>
        <begin position="12"/>
        <end position="127"/>
    </location>
</feature>
<dbReference type="InterPro" id="IPR053772">
    <property type="entry name" value="At1g61320/At1g61330-like"/>
</dbReference>
<proteinExistence type="predicted"/>
<dbReference type="EMBL" id="KE621625">
    <property type="protein sequence ID" value="EXC41306.1"/>
    <property type="molecule type" value="Genomic_DNA"/>
</dbReference>
<dbReference type="SUPFAM" id="SSF52058">
    <property type="entry name" value="L domain-like"/>
    <property type="match status" value="1"/>
</dbReference>
<evidence type="ECO:0000313" key="2">
    <source>
        <dbReference type="EMBL" id="EXC41306.1"/>
    </source>
</evidence>
<reference evidence="3" key="1">
    <citation type="submission" date="2013-01" db="EMBL/GenBank/DDBJ databases">
        <title>Draft Genome Sequence of a Mulberry Tree, Morus notabilis C.K. Schneid.</title>
        <authorList>
            <person name="He N."/>
            <person name="Zhao S."/>
        </authorList>
    </citation>
    <scope>NUCLEOTIDE SEQUENCE</scope>
</reference>
<dbReference type="Gene3D" id="3.80.10.10">
    <property type="entry name" value="Ribonuclease Inhibitor"/>
    <property type="match status" value="1"/>
</dbReference>
<evidence type="ECO:0000313" key="3">
    <source>
        <dbReference type="Proteomes" id="UP000030645"/>
    </source>
</evidence>
<name>W9SDV6_9ROSA</name>
<accession>W9SDV6</accession>
<organism evidence="2 3">
    <name type="scientific">Morus notabilis</name>
    <dbReference type="NCBI Taxonomy" id="981085"/>
    <lineage>
        <taxon>Eukaryota</taxon>
        <taxon>Viridiplantae</taxon>
        <taxon>Streptophyta</taxon>
        <taxon>Embryophyta</taxon>
        <taxon>Tracheophyta</taxon>
        <taxon>Spermatophyta</taxon>
        <taxon>Magnoliopsida</taxon>
        <taxon>eudicotyledons</taxon>
        <taxon>Gunneridae</taxon>
        <taxon>Pentapetalae</taxon>
        <taxon>rosids</taxon>
        <taxon>fabids</taxon>
        <taxon>Rosales</taxon>
        <taxon>Moraceae</taxon>
        <taxon>Moreae</taxon>
        <taxon>Morus</taxon>
    </lineage>
</organism>
<dbReference type="AlphaFoldDB" id="W9SDV6"/>
<dbReference type="InterPro" id="IPR055411">
    <property type="entry name" value="LRR_FXL15/At3g58940/PEG3-like"/>
</dbReference>
<dbReference type="PANTHER" id="PTHR34145:SF28">
    <property type="entry name" value="F-BOX DOMAIN-CONTAINING PROTEIN"/>
    <property type="match status" value="1"/>
</dbReference>